<accession>A0A9C7G865</accession>
<evidence type="ECO:0000256" key="7">
    <source>
        <dbReference type="HAMAP-Rule" id="MF_00910"/>
    </source>
</evidence>
<feature type="region of interest" description="Disordered" evidence="9">
    <location>
        <begin position="1"/>
        <end position="21"/>
    </location>
</feature>
<keyword evidence="11" id="KW-1185">Reference proteome</keyword>
<keyword evidence="4 7" id="KW-1133">Transmembrane helix</keyword>
<protein>
    <recommendedName>
        <fullName evidence="7 8">Cell division protein FtsL</fullName>
    </recommendedName>
</protein>
<evidence type="ECO:0000313" key="10">
    <source>
        <dbReference type="EMBL" id="CAG9607513.1"/>
    </source>
</evidence>
<dbReference type="Pfam" id="PF04977">
    <property type="entry name" value="DivIC"/>
    <property type="match status" value="1"/>
</dbReference>
<evidence type="ECO:0000256" key="2">
    <source>
        <dbReference type="ARBA" id="ARBA00022618"/>
    </source>
</evidence>
<sequence length="120" mass="13850">MGNLARKYQQEKHYEQQKSGQVLTNKEKRIWITPGEKGLGLIFGAMVCFGAYHMISAQASIYEVKKDIVSMEKTIGEQKKVNNDLKMQVSELSTYERIWEKARDLGLKLNENNVKVVRDK</sequence>
<dbReference type="RefSeq" id="WP_230495769.1">
    <property type="nucleotide sequence ID" value="NZ_CAKJTG010000005.1"/>
</dbReference>
<evidence type="ECO:0000256" key="6">
    <source>
        <dbReference type="ARBA" id="ARBA00023306"/>
    </source>
</evidence>
<evidence type="ECO:0000256" key="1">
    <source>
        <dbReference type="ARBA" id="ARBA00022475"/>
    </source>
</evidence>
<evidence type="ECO:0000256" key="3">
    <source>
        <dbReference type="ARBA" id="ARBA00022692"/>
    </source>
</evidence>
<evidence type="ECO:0000256" key="5">
    <source>
        <dbReference type="ARBA" id="ARBA00023136"/>
    </source>
</evidence>
<organism evidence="10 11">
    <name type="scientific">Pseudoneobacillus rhizosphaerae</name>
    <dbReference type="NCBI Taxonomy" id="2880968"/>
    <lineage>
        <taxon>Bacteria</taxon>
        <taxon>Bacillati</taxon>
        <taxon>Bacillota</taxon>
        <taxon>Bacilli</taxon>
        <taxon>Bacillales</taxon>
        <taxon>Bacillaceae</taxon>
        <taxon>Pseudoneobacillus</taxon>
    </lineage>
</organism>
<comment type="subcellular location">
    <subcellularLocation>
        <location evidence="7">Cell membrane</location>
        <topology evidence="7">Single-pass type II membrane protein</topology>
    </subcellularLocation>
    <text evidence="7">Localizes to the division septum where it forms a ring structure.</text>
</comment>
<gene>
    <name evidence="7 10" type="primary">ftsL</name>
    <name evidence="10" type="ORF">NEOCIP111885_01204</name>
</gene>
<keyword evidence="2 7" id="KW-0132">Cell division</keyword>
<dbReference type="GO" id="GO:0043093">
    <property type="term" value="P:FtsZ-dependent cytokinesis"/>
    <property type="evidence" value="ECO:0007669"/>
    <property type="project" value="UniProtKB-UniRule"/>
</dbReference>
<evidence type="ECO:0000256" key="8">
    <source>
        <dbReference type="NCBIfam" id="TIGR02209"/>
    </source>
</evidence>
<dbReference type="EMBL" id="CAKJTG010000005">
    <property type="protein sequence ID" value="CAG9607513.1"/>
    <property type="molecule type" value="Genomic_DNA"/>
</dbReference>
<feature type="transmembrane region" description="Helical" evidence="7">
    <location>
        <begin position="38"/>
        <end position="55"/>
    </location>
</feature>
<dbReference type="AlphaFoldDB" id="A0A9C7G865"/>
<evidence type="ECO:0000256" key="9">
    <source>
        <dbReference type="SAM" id="MobiDB-lite"/>
    </source>
</evidence>
<dbReference type="InterPro" id="IPR011922">
    <property type="entry name" value="Cell_div_FtsL"/>
</dbReference>
<dbReference type="GO" id="GO:0005886">
    <property type="term" value="C:plasma membrane"/>
    <property type="evidence" value="ECO:0007669"/>
    <property type="project" value="UniProtKB-SubCell"/>
</dbReference>
<keyword evidence="5 7" id="KW-0472">Membrane</keyword>
<comment type="function">
    <text evidence="7">Essential cell division protein.</text>
</comment>
<keyword evidence="6 7" id="KW-0131">Cell cycle</keyword>
<dbReference type="GO" id="GO:0032153">
    <property type="term" value="C:cell division site"/>
    <property type="evidence" value="ECO:0007669"/>
    <property type="project" value="UniProtKB-UniRule"/>
</dbReference>
<evidence type="ECO:0000313" key="11">
    <source>
        <dbReference type="Proteomes" id="UP000789845"/>
    </source>
</evidence>
<dbReference type="HAMAP" id="MF_00910">
    <property type="entry name" value="FtsL"/>
    <property type="match status" value="1"/>
</dbReference>
<comment type="caution">
    <text evidence="10">The sequence shown here is derived from an EMBL/GenBank/DDBJ whole genome shotgun (WGS) entry which is preliminary data.</text>
</comment>
<name>A0A9C7G865_9BACI</name>
<reference evidence="10" key="1">
    <citation type="submission" date="2021-10" db="EMBL/GenBank/DDBJ databases">
        <authorList>
            <person name="Criscuolo A."/>
        </authorList>
    </citation>
    <scope>NUCLEOTIDE SEQUENCE</scope>
    <source>
        <strain evidence="10">CIP111885</strain>
    </source>
</reference>
<dbReference type="NCBIfam" id="TIGR02209">
    <property type="entry name" value="ftsL_broad"/>
    <property type="match status" value="1"/>
</dbReference>
<proteinExistence type="inferred from homology"/>
<dbReference type="Proteomes" id="UP000789845">
    <property type="component" value="Unassembled WGS sequence"/>
</dbReference>
<keyword evidence="1 7" id="KW-1003">Cell membrane</keyword>
<dbReference type="InterPro" id="IPR007060">
    <property type="entry name" value="FtsL/DivIC"/>
</dbReference>
<keyword evidence="3 7" id="KW-0812">Transmembrane</keyword>
<comment type="similarity">
    <text evidence="7">Belongs to the FtsL family.</text>
</comment>
<evidence type="ECO:0000256" key="4">
    <source>
        <dbReference type="ARBA" id="ARBA00022989"/>
    </source>
</evidence>